<feature type="domain" description="Blue (type 1) copper" evidence="7">
    <location>
        <begin position="1098"/>
        <end position="1217"/>
    </location>
</feature>
<proteinExistence type="predicted"/>
<dbReference type="CDD" id="cd04233">
    <property type="entry name" value="Auracyanin"/>
    <property type="match status" value="1"/>
</dbReference>
<dbReference type="InterPro" id="IPR011989">
    <property type="entry name" value="ARM-like"/>
</dbReference>
<evidence type="ECO:0000256" key="1">
    <source>
        <dbReference type="ARBA" id="ARBA00022448"/>
    </source>
</evidence>
<organism evidence="10 11">
    <name type="scientific">Jiulongibacter sediminis</name>
    <dbReference type="NCBI Taxonomy" id="1605367"/>
    <lineage>
        <taxon>Bacteria</taxon>
        <taxon>Pseudomonadati</taxon>
        <taxon>Bacteroidota</taxon>
        <taxon>Cytophagia</taxon>
        <taxon>Cytophagales</taxon>
        <taxon>Leadbetterellaceae</taxon>
        <taxon>Jiulongibacter</taxon>
    </lineage>
</organism>
<dbReference type="AlphaFoldDB" id="A0A0P7C5K1"/>
<dbReference type="InterPro" id="IPR055557">
    <property type="entry name" value="DUF7133"/>
</dbReference>
<keyword evidence="2" id="KW-0479">Metal-binding</keyword>
<dbReference type="Gene3D" id="1.25.10.10">
    <property type="entry name" value="Leucine-rich Repeat Variant"/>
    <property type="match status" value="1"/>
</dbReference>
<evidence type="ECO:0000259" key="9">
    <source>
        <dbReference type="Pfam" id="PF23500"/>
    </source>
</evidence>
<evidence type="ECO:0000256" key="3">
    <source>
        <dbReference type="ARBA" id="ARBA00022982"/>
    </source>
</evidence>
<evidence type="ECO:0000256" key="2">
    <source>
        <dbReference type="ARBA" id="ARBA00022723"/>
    </source>
</evidence>
<dbReference type="RefSeq" id="WP_055144999.1">
    <property type="nucleotide sequence ID" value="NZ_JXSZ01000005.1"/>
</dbReference>
<dbReference type="InterPro" id="IPR029062">
    <property type="entry name" value="Class_I_gatase-like"/>
</dbReference>
<dbReference type="OrthoDB" id="9808161at2"/>
<keyword evidence="1" id="KW-0813">Transport</keyword>
<keyword evidence="4" id="KW-0186">Copper</keyword>
<dbReference type="GO" id="GO:0009055">
    <property type="term" value="F:electron transfer activity"/>
    <property type="evidence" value="ECO:0007669"/>
    <property type="project" value="InterPro"/>
</dbReference>
<accession>A0A0P7C5K1</accession>
<dbReference type="SUPFAM" id="SSF63829">
    <property type="entry name" value="Calcium-dependent phosphotriesterase"/>
    <property type="match status" value="1"/>
</dbReference>
<feature type="chain" id="PRO_5006136618" evidence="6">
    <location>
        <begin position="18"/>
        <end position="1217"/>
    </location>
</feature>
<sequence>MRKITLFLLLISSFAMAQSGRRLEVLFLGDDGHHKPIDRLPTLMAALGPQGINFTYTDKLSDLNSENLNQYDALMLYANIDVIDKAAEKALLDFVASGKGFLPIHCASYCFRNSPDFVKLVGGQFWRHTMDSIQTQTVQPNHPIMKGLKSFNVFDETYLHTRLQSDNNILAVREIKADQRNDKPNEKTEPYTWTRTHGKGKVFYTAYGHDDRTWSDEGFQQLLFNAIVWSVNDEAKAAFQARNVKPFEYRVAQLPNYERRPGEQLQQLPLSPEESMKHIQVPVEFDLELFAAEPDVMHPIAMTWDEKGRLYVLITKDYPNERKPEGGGDYILMCEDTDKDGKADKFTRFADGMSIPTGMVFANGGLVVTQAPDILFFEDTNGDNKADVKKTLYSGFGTYDTHAGPSNLKYGFDNWIWGSVGYSGYQGVDGNGDTLRFGNALFRFKADGSDLQWMTSTSNNTWGMAFNETNDIFASTANNSHGWYLAIPNQFFNAANRTNNGSRGTDTHKNMTPITPKVRQVDVFGGFTAASGHDFYTARSFPKEYWNQIAFVSEPTGHVLHRNHIVKNGTDFSDKQAFNLMAGADEWFSPVFAQVGPDGAVWVADWYSFIIQHNPKPDGFEMGSGNAYETDLRDYTHGRIYRVGYKDAADYEPVVLSMNNPNDLLKALENDNMFWRMQAQRLILQRGQKDAVPALIKLLKNQESDEIGINAPAIHALWTLQGLGEASQEIIETGLRHSNADVRKNALKVMQEQGFESDAMAARNIDLVLKYNLLYDQEPLVVMNALLVLSQGDLNDEAEAVFLQKLQNSKDVSDRWLPDAYSVVLTANDGKLMKQLLSKQESAQMTNHSSMDHSGHTMTSSSEQNLKKSKGIDLIISDVKMSPENPVVRERVAYTVEVTNIGSEDVPAGVFVPFDLRFEGMGQVETLTSRNFKDGIKSGETVSIDQTMNGPWRGNIRFSSDIAGDYSLNIDLNNVNEVNESNYRNNSYRKTFSFSQPSNTEAFALERAVRSYASAVSIDELTPIIKEAQRLGVQGKNAIYRAIADGWNFRRKDIEMSPVNMTYLKSLGSTANENLQNVLLAWKVIEPQKTDENVKVVTIKAVREAMKYDLTEFTVKAGEMVELVFENPDAMQHNLLIIQPNSTEKVGEAADIMAQDARGAERNYTPSMSEILFSTPLVNPDETFRLRFKAPAVKGDYPYICTFPGHWRLMQGLMKVE</sequence>
<dbReference type="Gene3D" id="3.40.50.880">
    <property type="match status" value="1"/>
</dbReference>
<dbReference type="EMBL" id="LGTQ01000005">
    <property type="protein sequence ID" value="KPM50079.1"/>
    <property type="molecule type" value="Genomic_DNA"/>
</dbReference>
<evidence type="ECO:0000256" key="5">
    <source>
        <dbReference type="SAM" id="MobiDB-lite"/>
    </source>
</evidence>
<dbReference type="InterPro" id="IPR029010">
    <property type="entry name" value="ThuA-like"/>
</dbReference>
<dbReference type="InterPro" id="IPR013428">
    <property type="entry name" value="Membrane-bound_put_N"/>
</dbReference>
<dbReference type="InterPro" id="IPR000923">
    <property type="entry name" value="BlueCu_1"/>
</dbReference>
<keyword evidence="6" id="KW-0732">Signal</keyword>
<dbReference type="InterPro" id="IPR016024">
    <property type="entry name" value="ARM-type_fold"/>
</dbReference>
<dbReference type="Proteomes" id="UP000050454">
    <property type="component" value="Unassembled WGS sequence"/>
</dbReference>
<keyword evidence="3" id="KW-0249">Electron transport</keyword>
<dbReference type="PATRIC" id="fig|1605367.3.peg.1401"/>
<evidence type="ECO:0000256" key="4">
    <source>
        <dbReference type="ARBA" id="ARBA00023008"/>
    </source>
</evidence>
<evidence type="ECO:0000259" key="8">
    <source>
        <dbReference type="Pfam" id="PF06283"/>
    </source>
</evidence>
<gene>
    <name evidence="10" type="ORF">AFM12_00390</name>
</gene>
<dbReference type="GO" id="GO:0005507">
    <property type="term" value="F:copper ion binding"/>
    <property type="evidence" value="ECO:0007669"/>
    <property type="project" value="InterPro"/>
</dbReference>
<dbReference type="PANTHER" id="PTHR33546:SF1">
    <property type="entry name" value="LARGE, MULTIFUNCTIONAL SECRETED PROTEIN"/>
    <property type="match status" value="1"/>
</dbReference>
<dbReference type="SUPFAM" id="SSF49503">
    <property type="entry name" value="Cupredoxins"/>
    <property type="match status" value="1"/>
</dbReference>
<name>A0A0P7C5K1_9BACT</name>
<dbReference type="InterPro" id="IPR008972">
    <property type="entry name" value="Cupredoxin"/>
</dbReference>
<feature type="domain" description="ThuA-like" evidence="8">
    <location>
        <begin position="26"/>
        <end position="229"/>
    </location>
</feature>
<dbReference type="InterPro" id="IPR013783">
    <property type="entry name" value="Ig-like_fold"/>
</dbReference>
<dbReference type="Pfam" id="PF06283">
    <property type="entry name" value="ThuA"/>
    <property type="match status" value="1"/>
</dbReference>
<feature type="domain" description="DUF7133" evidence="9">
    <location>
        <begin position="271"/>
        <end position="647"/>
    </location>
</feature>
<feature type="region of interest" description="Disordered" evidence="5">
    <location>
        <begin position="844"/>
        <end position="866"/>
    </location>
</feature>
<keyword evidence="11" id="KW-1185">Reference proteome</keyword>
<dbReference type="NCBIfam" id="TIGR02604">
    <property type="entry name" value="Piru_Ver_Nterm"/>
    <property type="match status" value="1"/>
</dbReference>
<dbReference type="Gene3D" id="2.60.40.10">
    <property type="entry name" value="Immunoglobulins"/>
    <property type="match status" value="1"/>
</dbReference>
<reference evidence="10 11" key="1">
    <citation type="submission" date="2015-07" db="EMBL/GenBank/DDBJ databases">
        <title>The draft genome sequence of Leadbetterella sp. JN14-9.</title>
        <authorList>
            <person name="Liu Y."/>
            <person name="Du J."/>
            <person name="Shao Z."/>
        </authorList>
    </citation>
    <scope>NUCLEOTIDE SEQUENCE [LARGE SCALE GENOMIC DNA]</scope>
    <source>
        <strain evidence="10 11">JN14-9</strain>
    </source>
</reference>
<dbReference type="PROSITE" id="PS00196">
    <property type="entry name" value="COPPER_BLUE"/>
    <property type="match status" value="1"/>
</dbReference>
<dbReference type="PANTHER" id="PTHR33546">
    <property type="entry name" value="LARGE, MULTIFUNCTIONAL SECRETED PROTEIN-RELATED"/>
    <property type="match status" value="1"/>
</dbReference>
<dbReference type="InterPro" id="IPR028871">
    <property type="entry name" value="BlueCu_1_BS"/>
</dbReference>
<dbReference type="Pfam" id="PF00127">
    <property type="entry name" value="Copper-bind"/>
    <property type="match status" value="1"/>
</dbReference>
<dbReference type="SUPFAM" id="SSF52317">
    <property type="entry name" value="Class I glutamine amidotransferase-like"/>
    <property type="match status" value="1"/>
</dbReference>
<evidence type="ECO:0000259" key="7">
    <source>
        <dbReference type="Pfam" id="PF00127"/>
    </source>
</evidence>
<feature type="signal peptide" evidence="6">
    <location>
        <begin position="1"/>
        <end position="17"/>
    </location>
</feature>
<dbReference type="STRING" id="1605367.AFM12_00390"/>
<evidence type="ECO:0000256" key="6">
    <source>
        <dbReference type="SAM" id="SignalP"/>
    </source>
</evidence>
<dbReference type="Gene3D" id="2.60.40.420">
    <property type="entry name" value="Cupredoxins - blue copper proteins"/>
    <property type="match status" value="1"/>
</dbReference>
<dbReference type="Pfam" id="PF23500">
    <property type="entry name" value="DUF7133"/>
    <property type="match status" value="1"/>
</dbReference>
<dbReference type="SUPFAM" id="SSF48371">
    <property type="entry name" value="ARM repeat"/>
    <property type="match status" value="1"/>
</dbReference>
<protein>
    <submittedName>
        <fullName evidence="10">Dehydrogenase</fullName>
    </submittedName>
</protein>
<comment type="caution">
    <text evidence="10">The sequence shown here is derived from an EMBL/GenBank/DDBJ whole genome shotgun (WGS) entry which is preliminary data.</text>
</comment>
<evidence type="ECO:0000313" key="11">
    <source>
        <dbReference type="Proteomes" id="UP000050454"/>
    </source>
</evidence>
<evidence type="ECO:0000313" key="10">
    <source>
        <dbReference type="EMBL" id="KPM50079.1"/>
    </source>
</evidence>